<dbReference type="PANTHER" id="PTHR21503:SF52">
    <property type="entry name" value="F-BOX DOMAIN-CONTAINING PROTEIN"/>
    <property type="match status" value="1"/>
</dbReference>
<dbReference type="PANTHER" id="PTHR21503">
    <property type="entry name" value="F-BOX-CONTAINING HYPOTHETICAL PROTEIN C.ELEGANS"/>
    <property type="match status" value="1"/>
</dbReference>
<dbReference type="CTD" id="78773532"/>
<accession>A0A6A5HU97</accession>
<comment type="caution">
    <text evidence="2">The sequence shown here is derived from an EMBL/GenBank/DDBJ whole genome shotgun (WGS) entry which is preliminary data.</text>
</comment>
<evidence type="ECO:0000313" key="2">
    <source>
        <dbReference type="EMBL" id="KAF1771319.1"/>
    </source>
</evidence>
<dbReference type="EMBL" id="WUAV01000001">
    <property type="protein sequence ID" value="KAF1771319.1"/>
    <property type="molecule type" value="Genomic_DNA"/>
</dbReference>
<dbReference type="GeneID" id="78773532"/>
<dbReference type="Pfam" id="PF07735">
    <property type="entry name" value="FBA_2"/>
    <property type="match status" value="1"/>
</dbReference>
<gene>
    <name evidence="2" type="ORF">GCK72_003145</name>
</gene>
<reference evidence="2 3" key="1">
    <citation type="submission" date="2019-12" db="EMBL/GenBank/DDBJ databases">
        <title>Chromosome-level assembly of the Caenorhabditis remanei genome.</title>
        <authorList>
            <person name="Teterina A.A."/>
            <person name="Willis J.H."/>
            <person name="Phillips P.C."/>
        </authorList>
    </citation>
    <scope>NUCLEOTIDE SEQUENCE [LARGE SCALE GENOMIC DNA]</scope>
    <source>
        <strain evidence="2 3">PX506</strain>
        <tissue evidence="2">Whole organism</tissue>
    </source>
</reference>
<evidence type="ECO:0000259" key="1">
    <source>
        <dbReference type="Pfam" id="PF07735"/>
    </source>
</evidence>
<organism evidence="2 3">
    <name type="scientific">Caenorhabditis remanei</name>
    <name type="common">Caenorhabditis vulgaris</name>
    <dbReference type="NCBI Taxonomy" id="31234"/>
    <lineage>
        <taxon>Eukaryota</taxon>
        <taxon>Metazoa</taxon>
        <taxon>Ecdysozoa</taxon>
        <taxon>Nematoda</taxon>
        <taxon>Chromadorea</taxon>
        <taxon>Rhabditida</taxon>
        <taxon>Rhabditina</taxon>
        <taxon>Rhabditomorpha</taxon>
        <taxon>Rhabditoidea</taxon>
        <taxon>Rhabditidae</taxon>
        <taxon>Peloderinae</taxon>
        <taxon>Caenorhabditis</taxon>
    </lineage>
</organism>
<sequence length="172" mass="19810">MRFLSTTSELFDSQLTFKTLTISINGSNDQKMVFNQISNKFGLVENLRILSFPDPGFRPVFTSWPQKIEIMSSVWFNLEYLLTCTCSRITLENSPLENKDLDKLLKNWKVGGFQNLDRLKIYSRNITSTGTKILGINWRELNGMVIQTDDGTSKATIKNNVQRFKIHVTSFE</sequence>
<protein>
    <recommendedName>
        <fullName evidence="1">Sdz-33 F-box domain-containing protein</fullName>
    </recommendedName>
</protein>
<dbReference type="KEGG" id="crq:GCK72_003145"/>
<evidence type="ECO:0000313" key="3">
    <source>
        <dbReference type="Proteomes" id="UP000483820"/>
    </source>
</evidence>
<dbReference type="InterPro" id="IPR012885">
    <property type="entry name" value="F-box_Sdz-33"/>
</dbReference>
<feature type="domain" description="Sdz-33 F-box" evidence="1">
    <location>
        <begin position="67"/>
        <end position="121"/>
    </location>
</feature>
<dbReference type="Proteomes" id="UP000483820">
    <property type="component" value="Chromosome I"/>
</dbReference>
<dbReference type="AlphaFoldDB" id="A0A6A5HU97"/>
<name>A0A6A5HU97_CAERE</name>
<proteinExistence type="predicted"/>
<dbReference type="RefSeq" id="XP_053592486.1">
    <property type="nucleotide sequence ID" value="XM_053723841.1"/>
</dbReference>